<keyword evidence="1" id="KW-0812">Transmembrane</keyword>
<dbReference type="EMBL" id="AGNL01010657">
    <property type="protein sequence ID" value="EJK68951.1"/>
    <property type="molecule type" value="Genomic_DNA"/>
</dbReference>
<comment type="caution">
    <text evidence="3">The sequence shown here is derived from an EMBL/GenBank/DDBJ whole genome shotgun (WGS) entry which is preliminary data.</text>
</comment>
<evidence type="ECO:0000256" key="1">
    <source>
        <dbReference type="SAM" id="Phobius"/>
    </source>
</evidence>
<dbReference type="Proteomes" id="UP000266841">
    <property type="component" value="Unassembled WGS sequence"/>
</dbReference>
<protein>
    <submittedName>
        <fullName evidence="3">Uncharacterized protein</fullName>
    </submittedName>
</protein>
<sequence>MPSFRLVLIGSLAFLSGMSASGGDAFRNPLTRSSTDRSRYLRREQKNIGLVSNKSNEHTVTFNVLLRDTQTLLDEDDQRELELHIITVLSKHIEELNIVTFVGIMVVDQRLHWSLADDRATTGLKIVCSATILTSSSVSSISLQQDLQSILDARAEAIQRSIMRQEAESSPESLRFRIVNNRAPIGYGAVALGSVSLILLLITGAVQMRKKTPNAKHDLSKTSIDEAPTEEEIVICRGHDFAVSHNITLCQINCHLAHVGYKVSDDEELTLDDTSFSASLVFCPSVVKPLRDPNQIFPCSESAIVANIGDETDSDESGLGYSPQSSSSSLLPVLTDTELQKFDDNLRRAEC</sequence>
<dbReference type="AlphaFoldDB" id="K0T6J2"/>
<keyword evidence="1" id="KW-0472">Membrane</keyword>
<keyword evidence="1" id="KW-1133">Transmembrane helix</keyword>
<feature type="transmembrane region" description="Helical" evidence="1">
    <location>
        <begin position="185"/>
        <end position="206"/>
    </location>
</feature>
<evidence type="ECO:0000313" key="4">
    <source>
        <dbReference type="Proteomes" id="UP000266841"/>
    </source>
</evidence>
<organism evidence="3 4">
    <name type="scientific">Thalassiosira oceanica</name>
    <name type="common">Marine diatom</name>
    <dbReference type="NCBI Taxonomy" id="159749"/>
    <lineage>
        <taxon>Eukaryota</taxon>
        <taxon>Sar</taxon>
        <taxon>Stramenopiles</taxon>
        <taxon>Ochrophyta</taxon>
        <taxon>Bacillariophyta</taxon>
        <taxon>Coscinodiscophyceae</taxon>
        <taxon>Thalassiosirophycidae</taxon>
        <taxon>Thalassiosirales</taxon>
        <taxon>Thalassiosiraceae</taxon>
        <taxon>Thalassiosira</taxon>
    </lineage>
</organism>
<keyword evidence="4" id="KW-1185">Reference proteome</keyword>
<feature type="signal peptide" evidence="2">
    <location>
        <begin position="1"/>
        <end position="20"/>
    </location>
</feature>
<evidence type="ECO:0000256" key="2">
    <source>
        <dbReference type="SAM" id="SignalP"/>
    </source>
</evidence>
<accession>K0T6J2</accession>
<keyword evidence="2" id="KW-0732">Signal</keyword>
<feature type="chain" id="PRO_5003837676" evidence="2">
    <location>
        <begin position="21"/>
        <end position="351"/>
    </location>
</feature>
<proteinExistence type="predicted"/>
<reference evidence="3 4" key="1">
    <citation type="journal article" date="2012" name="Genome Biol.">
        <title>Genome and low-iron response of an oceanic diatom adapted to chronic iron limitation.</title>
        <authorList>
            <person name="Lommer M."/>
            <person name="Specht M."/>
            <person name="Roy A.S."/>
            <person name="Kraemer L."/>
            <person name="Andreson R."/>
            <person name="Gutowska M.A."/>
            <person name="Wolf J."/>
            <person name="Bergner S.V."/>
            <person name="Schilhabel M.B."/>
            <person name="Klostermeier U.C."/>
            <person name="Beiko R.G."/>
            <person name="Rosenstiel P."/>
            <person name="Hippler M."/>
            <person name="Laroche J."/>
        </authorList>
    </citation>
    <scope>NUCLEOTIDE SEQUENCE [LARGE SCALE GENOMIC DNA]</scope>
    <source>
        <strain evidence="3 4">CCMP1005</strain>
    </source>
</reference>
<name>K0T6J2_THAOC</name>
<gene>
    <name evidence="3" type="ORF">THAOC_09833</name>
</gene>
<evidence type="ECO:0000313" key="3">
    <source>
        <dbReference type="EMBL" id="EJK68951.1"/>
    </source>
</evidence>